<accession>A0ABV6V716</accession>
<name>A0ABV6V716_9ACTN</name>
<reference evidence="1 2" key="1">
    <citation type="submission" date="2024-09" db="EMBL/GenBank/DDBJ databases">
        <authorList>
            <person name="Lee S.D."/>
        </authorList>
    </citation>
    <scope>NUCLEOTIDE SEQUENCE [LARGE SCALE GENOMIC DNA]</scope>
    <source>
        <strain evidence="1 2">N1-1</strain>
    </source>
</reference>
<proteinExistence type="predicted"/>
<sequence length="80" mass="8682">MHSFEAENGIVVPEPYRTFVAEISHGSFAGPPDLGPSERCLAQPFPLAQLGIWEDDPRPDEEIGPLIARVTDHGSIVAET</sequence>
<organism evidence="1 2">
    <name type="scientific">Streptacidiphilus alkalitolerans</name>
    <dbReference type="NCBI Taxonomy" id="3342712"/>
    <lineage>
        <taxon>Bacteria</taxon>
        <taxon>Bacillati</taxon>
        <taxon>Actinomycetota</taxon>
        <taxon>Actinomycetes</taxon>
        <taxon>Kitasatosporales</taxon>
        <taxon>Streptomycetaceae</taxon>
        <taxon>Streptacidiphilus</taxon>
    </lineage>
</organism>
<protein>
    <submittedName>
        <fullName evidence="1">Uncharacterized protein</fullName>
    </submittedName>
</protein>
<evidence type="ECO:0000313" key="1">
    <source>
        <dbReference type="EMBL" id="MFC1409478.1"/>
    </source>
</evidence>
<comment type="caution">
    <text evidence="1">The sequence shown here is derived from an EMBL/GenBank/DDBJ whole genome shotgun (WGS) entry which is preliminary data.</text>
</comment>
<dbReference type="Proteomes" id="UP001592582">
    <property type="component" value="Unassembled WGS sequence"/>
</dbReference>
<gene>
    <name evidence="1" type="ORF">ACEZDG_09300</name>
</gene>
<evidence type="ECO:0000313" key="2">
    <source>
        <dbReference type="Proteomes" id="UP001592582"/>
    </source>
</evidence>
<dbReference type="EMBL" id="JBHEZX010000003">
    <property type="protein sequence ID" value="MFC1409478.1"/>
    <property type="molecule type" value="Genomic_DNA"/>
</dbReference>
<keyword evidence="2" id="KW-1185">Reference proteome</keyword>